<dbReference type="InterPro" id="IPR007624">
    <property type="entry name" value="RNA_pol_sigma70_r3"/>
</dbReference>
<dbReference type="PANTHER" id="PTHR30603">
    <property type="entry name" value="RNA POLYMERASE SIGMA FACTOR RPO"/>
    <property type="match status" value="1"/>
</dbReference>
<dbReference type="Gene3D" id="1.10.601.10">
    <property type="entry name" value="RNA Polymerase Primary Sigma Factor"/>
    <property type="match status" value="1"/>
</dbReference>
<evidence type="ECO:0000256" key="3">
    <source>
        <dbReference type="ARBA" id="ARBA00023082"/>
    </source>
</evidence>
<reference evidence="8" key="1">
    <citation type="submission" date="2021-10" db="EMBL/GenBank/DDBJ databases">
        <title>The complete genome sequence of Leeia sp. TBRC 13508.</title>
        <authorList>
            <person name="Charoenyingcharoen P."/>
            <person name="Yukphan P."/>
        </authorList>
    </citation>
    <scope>NUCLEOTIDE SEQUENCE</scope>
    <source>
        <strain evidence="8">TBRC 13508</strain>
    </source>
</reference>
<accession>A0ABS8D855</accession>
<dbReference type="PANTHER" id="PTHR30603:SF67">
    <property type="entry name" value="RNA POLYMERASE SIGMA FACTOR RPOS"/>
    <property type="match status" value="1"/>
</dbReference>
<evidence type="ECO:0000259" key="7">
    <source>
        <dbReference type="PROSITE" id="PS00715"/>
    </source>
</evidence>
<keyword evidence="3 6" id="KW-0731">Sigma factor</keyword>
<dbReference type="NCBIfam" id="TIGR02394">
    <property type="entry name" value="rpoS_proteo"/>
    <property type="match status" value="1"/>
</dbReference>
<dbReference type="InterPro" id="IPR012761">
    <property type="entry name" value="RNA_pol_sigma_RpoS"/>
</dbReference>
<dbReference type="InterPro" id="IPR050239">
    <property type="entry name" value="Sigma-70_RNA_pol_init_factors"/>
</dbReference>
<name>A0ABS8D855_9NEIS</name>
<dbReference type="PRINTS" id="PR00046">
    <property type="entry name" value="SIGMA70FCT"/>
</dbReference>
<comment type="similarity">
    <text evidence="6">Belongs to the sigma-70 factor family. RpoS subfamily.</text>
</comment>
<keyword evidence="4 6" id="KW-0238">DNA-binding</keyword>
<dbReference type="Pfam" id="PF04545">
    <property type="entry name" value="Sigma70_r4"/>
    <property type="match status" value="1"/>
</dbReference>
<dbReference type="RefSeq" id="WP_227181133.1">
    <property type="nucleotide sequence ID" value="NZ_JAJBZT010000006.1"/>
</dbReference>
<dbReference type="InterPro" id="IPR007630">
    <property type="entry name" value="RNA_pol_sigma70_r4"/>
</dbReference>
<comment type="subcellular location">
    <subcellularLocation>
        <location evidence="6">Cytoplasm</location>
    </subcellularLocation>
</comment>
<dbReference type="Gene3D" id="1.10.10.10">
    <property type="entry name" value="Winged helix-like DNA-binding domain superfamily/Winged helix DNA-binding domain"/>
    <property type="match status" value="2"/>
</dbReference>
<dbReference type="InterPro" id="IPR009042">
    <property type="entry name" value="RNA_pol_sigma70_r1_2"/>
</dbReference>
<keyword evidence="2 6" id="KW-0805">Transcription regulation</keyword>
<dbReference type="SUPFAM" id="SSF88946">
    <property type="entry name" value="Sigma2 domain of RNA polymerase sigma factors"/>
    <property type="match status" value="1"/>
</dbReference>
<organism evidence="8 9">
    <name type="scientific">Leeia speluncae</name>
    <dbReference type="NCBI Taxonomy" id="2884804"/>
    <lineage>
        <taxon>Bacteria</taxon>
        <taxon>Pseudomonadati</taxon>
        <taxon>Pseudomonadota</taxon>
        <taxon>Betaproteobacteria</taxon>
        <taxon>Neisseriales</taxon>
        <taxon>Leeiaceae</taxon>
        <taxon>Leeia</taxon>
    </lineage>
</organism>
<proteinExistence type="inferred from homology"/>
<keyword evidence="1 6" id="KW-0963">Cytoplasm</keyword>
<dbReference type="Pfam" id="PF04539">
    <property type="entry name" value="Sigma70_r3"/>
    <property type="match status" value="1"/>
</dbReference>
<dbReference type="SUPFAM" id="SSF88659">
    <property type="entry name" value="Sigma3 and sigma4 domains of RNA polymerase sigma factors"/>
    <property type="match status" value="2"/>
</dbReference>
<protein>
    <recommendedName>
        <fullName evidence="6">RNA polymerase sigma factor RpoS</fullName>
    </recommendedName>
    <alternativeName>
        <fullName evidence="6">Sigma S</fullName>
    </alternativeName>
    <alternativeName>
        <fullName evidence="6">Sigma-38</fullName>
    </alternativeName>
</protein>
<dbReference type="NCBIfam" id="TIGR02937">
    <property type="entry name" value="sigma70-ECF"/>
    <property type="match status" value="1"/>
</dbReference>
<dbReference type="Pfam" id="PF00140">
    <property type="entry name" value="Sigma70_r1_2"/>
    <property type="match status" value="1"/>
</dbReference>
<dbReference type="CDD" id="cd06171">
    <property type="entry name" value="Sigma70_r4"/>
    <property type="match status" value="1"/>
</dbReference>
<evidence type="ECO:0000313" key="9">
    <source>
        <dbReference type="Proteomes" id="UP001165395"/>
    </source>
</evidence>
<feature type="domain" description="RNA polymerase sigma-70" evidence="7">
    <location>
        <begin position="103"/>
        <end position="116"/>
    </location>
</feature>
<evidence type="ECO:0000256" key="5">
    <source>
        <dbReference type="ARBA" id="ARBA00023163"/>
    </source>
</evidence>
<keyword evidence="5 6" id="KW-0804">Transcription</keyword>
<evidence type="ECO:0000256" key="2">
    <source>
        <dbReference type="ARBA" id="ARBA00023015"/>
    </source>
</evidence>
<feature type="region of interest" description="Sigma-70 factor domain-3" evidence="6">
    <location>
        <begin position="159"/>
        <end position="234"/>
    </location>
</feature>
<dbReference type="PROSITE" id="PS00715">
    <property type="entry name" value="SIGMA70_1"/>
    <property type="match status" value="1"/>
</dbReference>
<keyword evidence="9" id="KW-1185">Reference proteome</keyword>
<dbReference type="Pfam" id="PF04542">
    <property type="entry name" value="Sigma70_r2"/>
    <property type="match status" value="1"/>
</dbReference>
<feature type="DNA-binding region" description="H-T-H motif" evidence="6">
    <location>
        <begin position="273"/>
        <end position="292"/>
    </location>
</feature>
<sequence>MAKDLYLVDEEMVDEAELSEVHEDEEVAHHEQEYAIEALSDVTQMYLNEIGQNSLLKPHEELALARRVVQGDDAARCEMIERNLRLVVNIAKRYANRGMNLLDLIEEGNIGLMHALEKFDPERGFRFSTYATWWVRQSVERAIMNQSRTIRLPVHVIKELNVYLRAQRHLESTTGKDPSFEDIAHLLGKSVDEVQSMLALNERVTSLDAPLDIDPMLTVGESIADEQGGSPEDIFHSSEMQEVVQSWLMKLNDRQRIVIEKRYGFNDNDVYTLEDLAAELGLTRERVRQIQIEATTTLRKMLKRHGVTKEAFL</sequence>
<evidence type="ECO:0000256" key="4">
    <source>
        <dbReference type="ARBA" id="ARBA00023125"/>
    </source>
</evidence>
<comment type="function">
    <text evidence="6">Sigma factors are initiation factors that promote the attachment of RNA polymerase to specific initiation sites and are then released. This sigma factor is the master transcriptional regulator of the stationary phase and the general stress response.</text>
</comment>
<comment type="subunit">
    <text evidence="6">Interacts with the RNA polymerase core enzyme.</text>
</comment>
<dbReference type="Proteomes" id="UP001165395">
    <property type="component" value="Unassembled WGS sequence"/>
</dbReference>
<feature type="region of interest" description="Sigma-70 factor domain-2" evidence="6">
    <location>
        <begin position="79"/>
        <end position="149"/>
    </location>
</feature>
<dbReference type="InterPro" id="IPR014284">
    <property type="entry name" value="RNA_pol_sigma-70_dom"/>
</dbReference>
<dbReference type="InterPro" id="IPR000943">
    <property type="entry name" value="RNA_pol_sigma70"/>
</dbReference>
<comment type="caution">
    <text evidence="8">The sequence shown here is derived from an EMBL/GenBank/DDBJ whole genome shotgun (WGS) entry which is preliminary data.</text>
</comment>
<dbReference type="InterPro" id="IPR013324">
    <property type="entry name" value="RNA_pol_sigma_r3/r4-like"/>
</dbReference>
<evidence type="ECO:0000256" key="6">
    <source>
        <dbReference type="HAMAP-Rule" id="MF_00959"/>
    </source>
</evidence>
<evidence type="ECO:0000313" key="8">
    <source>
        <dbReference type="EMBL" id="MCB6184322.1"/>
    </source>
</evidence>
<gene>
    <name evidence="6 8" type="primary">rpoS</name>
    <name evidence="8" type="ORF">LIN78_12280</name>
</gene>
<dbReference type="InterPro" id="IPR007627">
    <property type="entry name" value="RNA_pol_sigma70_r2"/>
</dbReference>
<dbReference type="HAMAP" id="MF_00959">
    <property type="entry name" value="Sigma70_RpoS"/>
    <property type="match status" value="1"/>
</dbReference>
<dbReference type="EMBL" id="JAJBZT010000006">
    <property type="protein sequence ID" value="MCB6184322.1"/>
    <property type="molecule type" value="Genomic_DNA"/>
</dbReference>
<feature type="region of interest" description="Sigma-70 factor domain-4" evidence="6">
    <location>
        <begin position="247"/>
        <end position="300"/>
    </location>
</feature>
<evidence type="ECO:0000256" key="1">
    <source>
        <dbReference type="ARBA" id="ARBA00022490"/>
    </source>
</evidence>
<dbReference type="InterPro" id="IPR036388">
    <property type="entry name" value="WH-like_DNA-bd_sf"/>
</dbReference>
<dbReference type="InterPro" id="IPR013325">
    <property type="entry name" value="RNA_pol_sigma_r2"/>
</dbReference>
<dbReference type="NCBIfam" id="NF004207">
    <property type="entry name" value="PRK05657.1"/>
    <property type="match status" value="1"/>
</dbReference>
<feature type="short sequence motif" description="Interaction with polymerase core subunit RpoC" evidence="6">
    <location>
        <begin position="103"/>
        <end position="106"/>
    </location>
</feature>
<feature type="region of interest" description="Sigma-70 factor domain-1" evidence="6">
    <location>
        <begin position="41"/>
        <end position="74"/>
    </location>
</feature>